<sequence length="59" mass="6758">MLKSAWREKVALSRLQDDEILAELSSRVLTATRLTPEEVVALAYYYDWAGSGEYDDVFD</sequence>
<organism evidence="1 2">
    <name type="scientific">Phytophthora rubi</name>
    <dbReference type="NCBI Taxonomy" id="129364"/>
    <lineage>
        <taxon>Eukaryota</taxon>
        <taxon>Sar</taxon>
        <taxon>Stramenopiles</taxon>
        <taxon>Oomycota</taxon>
        <taxon>Peronosporomycetes</taxon>
        <taxon>Peronosporales</taxon>
        <taxon>Peronosporaceae</taxon>
        <taxon>Phytophthora</taxon>
    </lineage>
</organism>
<evidence type="ECO:0000313" key="1">
    <source>
        <dbReference type="EMBL" id="KAE9032286.1"/>
    </source>
</evidence>
<proteinExistence type="predicted"/>
<dbReference type="EMBL" id="QXFV01000634">
    <property type="protein sequence ID" value="KAE9032286.1"/>
    <property type="molecule type" value="Genomic_DNA"/>
</dbReference>
<dbReference type="Proteomes" id="UP000429607">
    <property type="component" value="Unassembled WGS sequence"/>
</dbReference>
<comment type="caution">
    <text evidence="1">The sequence shown here is derived from an EMBL/GenBank/DDBJ whole genome shotgun (WGS) entry which is preliminary data.</text>
</comment>
<protein>
    <submittedName>
        <fullName evidence="1">Uncharacterized protein</fullName>
    </submittedName>
</protein>
<reference evidence="1 2" key="1">
    <citation type="submission" date="2018-09" db="EMBL/GenBank/DDBJ databases">
        <title>Genomic investigation of the strawberry pathogen Phytophthora fragariae indicates pathogenicity is determined by transcriptional variation in three key races.</title>
        <authorList>
            <person name="Adams T.M."/>
            <person name="Armitage A.D."/>
            <person name="Sobczyk M.K."/>
            <person name="Bates H.J."/>
            <person name="Dunwell J.M."/>
            <person name="Nellist C.F."/>
            <person name="Harrison R.J."/>
        </authorList>
    </citation>
    <scope>NUCLEOTIDE SEQUENCE [LARGE SCALE GENOMIC DNA]</scope>
    <source>
        <strain evidence="1 2">SCRP249</strain>
    </source>
</reference>
<evidence type="ECO:0000313" key="2">
    <source>
        <dbReference type="Proteomes" id="UP000429607"/>
    </source>
</evidence>
<accession>A0A6A3MSR4</accession>
<name>A0A6A3MSR4_9STRA</name>
<dbReference type="AlphaFoldDB" id="A0A6A3MSR4"/>
<gene>
    <name evidence="1" type="ORF">PR001_g10688</name>
</gene>